<evidence type="ECO:0000313" key="3">
    <source>
        <dbReference type="Proteomes" id="UP001501565"/>
    </source>
</evidence>
<dbReference type="InterPro" id="IPR012312">
    <property type="entry name" value="Hemerythrin-like"/>
</dbReference>
<reference evidence="3" key="1">
    <citation type="journal article" date="2019" name="Int. J. Syst. Evol. Microbiol.">
        <title>The Global Catalogue of Microorganisms (GCM) 10K type strain sequencing project: providing services to taxonomists for standard genome sequencing and annotation.</title>
        <authorList>
            <consortium name="The Broad Institute Genomics Platform"/>
            <consortium name="The Broad Institute Genome Sequencing Center for Infectious Disease"/>
            <person name="Wu L."/>
            <person name="Ma J."/>
        </authorList>
    </citation>
    <scope>NUCLEOTIDE SEQUENCE [LARGE SCALE GENOMIC DNA]</scope>
    <source>
        <strain evidence="3">JCM 17551</strain>
    </source>
</reference>
<name>A0ABP7M077_9GAMM</name>
<keyword evidence="3" id="KW-1185">Reference proteome</keyword>
<proteinExistence type="predicted"/>
<organism evidence="2 3">
    <name type="scientific">Litoribacillus peritrichatus</name>
    <dbReference type="NCBI Taxonomy" id="718191"/>
    <lineage>
        <taxon>Bacteria</taxon>
        <taxon>Pseudomonadati</taxon>
        <taxon>Pseudomonadota</taxon>
        <taxon>Gammaproteobacteria</taxon>
        <taxon>Oceanospirillales</taxon>
        <taxon>Oceanospirillaceae</taxon>
        <taxon>Litoribacillus</taxon>
    </lineage>
</organism>
<sequence length="182" mass="21216">MSHYSLFEAIDTQHQYLGDAFLLHQEALLVQKPQLALTIFNAYQQYQVAHLTFENEHLLPELEKIEDIRWPHTLYEHEHNKVEKMLAKSASELEEGALIIKEGAPSNTAYRRWVIELLDRQKQLKNVLEHHEQREEQGMLNELDNALSQETLSHLCEQLTAQTRSAREAIEALKPEWLKALG</sequence>
<evidence type="ECO:0000259" key="1">
    <source>
        <dbReference type="Pfam" id="PF01814"/>
    </source>
</evidence>
<dbReference type="RefSeq" id="WP_344794809.1">
    <property type="nucleotide sequence ID" value="NZ_BAABBN010000004.1"/>
</dbReference>
<comment type="caution">
    <text evidence="2">The sequence shown here is derived from an EMBL/GenBank/DDBJ whole genome shotgun (WGS) entry which is preliminary data.</text>
</comment>
<dbReference type="Proteomes" id="UP001501565">
    <property type="component" value="Unassembled WGS sequence"/>
</dbReference>
<dbReference type="Gene3D" id="1.20.120.520">
    <property type="entry name" value="nmb1532 protein domain like"/>
    <property type="match status" value="1"/>
</dbReference>
<evidence type="ECO:0000313" key="2">
    <source>
        <dbReference type="EMBL" id="GAA3911964.1"/>
    </source>
</evidence>
<protein>
    <recommendedName>
        <fullName evidence="1">Hemerythrin-like domain-containing protein</fullName>
    </recommendedName>
</protein>
<dbReference type="Pfam" id="PF01814">
    <property type="entry name" value="Hemerythrin"/>
    <property type="match status" value="1"/>
</dbReference>
<gene>
    <name evidence="2" type="ORF">GCM10022277_03300</name>
</gene>
<accession>A0ABP7M077</accession>
<dbReference type="EMBL" id="BAABBN010000004">
    <property type="protein sequence ID" value="GAA3911964.1"/>
    <property type="molecule type" value="Genomic_DNA"/>
</dbReference>
<feature type="domain" description="Hemerythrin-like" evidence="1">
    <location>
        <begin position="7"/>
        <end position="113"/>
    </location>
</feature>